<keyword evidence="2" id="KW-1003">Cell membrane</keyword>
<feature type="domain" description="ABC3 transporter permease C-terminal" evidence="7">
    <location>
        <begin position="688"/>
        <end position="799"/>
    </location>
</feature>
<evidence type="ECO:0000313" key="10">
    <source>
        <dbReference type="Proteomes" id="UP000244677"/>
    </source>
</evidence>
<protein>
    <submittedName>
        <fullName evidence="9">Multidrug ABC transporter substrate-binding protein</fullName>
    </submittedName>
</protein>
<evidence type="ECO:0000313" key="9">
    <source>
        <dbReference type="EMBL" id="AWG24980.1"/>
    </source>
</evidence>
<feature type="transmembrane region" description="Helical" evidence="6">
    <location>
        <begin position="289"/>
        <end position="311"/>
    </location>
</feature>
<dbReference type="GO" id="GO:0022857">
    <property type="term" value="F:transmembrane transporter activity"/>
    <property type="evidence" value="ECO:0007669"/>
    <property type="project" value="TreeGrafter"/>
</dbReference>
<dbReference type="PANTHER" id="PTHR30572:SF18">
    <property type="entry name" value="ABC-TYPE MACROLIDE FAMILY EXPORT SYSTEM PERMEASE COMPONENT 2"/>
    <property type="match status" value="1"/>
</dbReference>
<keyword evidence="5 6" id="KW-0472">Membrane</keyword>
<dbReference type="KEGG" id="fki:FK004_06920"/>
<dbReference type="InterPro" id="IPR050250">
    <property type="entry name" value="Macrolide_Exporter_MacB"/>
</dbReference>
<name>A0A2S1LMK1_9FLAO</name>
<feature type="domain" description="MacB-like periplasmic core" evidence="8">
    <location>
        <begin position="21"/>
        <end position="234"/>
    </location>
</feature>
<dbReference type="EMBL" id="CP020919">
    <property type="protein sequence ID" value="AWG24980.1"/>
    <property type="molecule type" value="Genomic_DNA"/>
</dbReference>
<reference evidence="9 10" key="1">
    <citation type="submission" date="2017-04" db="EMBL/GenBank/DDBJ databases">
        <title>Complete genome sequence of Flavobacterium kingsejong AJ004.</title>
        <authorList>
            <person name="Lee P.C."/>
        </authorList>
    </citation>
    <scope>NUCLEOTIDE SEQUENCE [LARGE SCALE GENOMIC DNA]</scope>
    <source>
        <strain evidence="9 10">AJ004</strain>
    </source>
</reference>
<evidence type="ECO:0000256" key="5">
    <source>
        <dbReference type="ARBA" id="ARBA00023136"/>
    </source>
</evidence>
<dbReference type="InterPro" id="IPR025857">
    <property type="entry name" value="MacB_PCD"/>
</dbReference>
<feature type="transmembrane region" description="Helical" evidence="6">
    <location>
        <begin position="427"/>
        <end position="451"/>
    </location>
</feature>
<evidence type="ECO:0000256" key="1">
    <source>
        <dbReference type="ARBA" id="ARBA00004651"/>
    </source>
</evidence>
<dbReference type="RefSeq" id="WP_108736601.1">
    <property type="nucleotide sequence ID" value="NZ_CP020919.1"/>
</dbReference>
<feature type="transmembrane region" description="Helical" evidence="6">
    <location>
        <begin position="338"/>
        <end position="363"/>
    </location>
</feature>
<dbReference type="OrthoDB" id="8740261at2"/>
<feature type="transmembrane region" description="Helical" evidence="6">
    <location>
        <begin position="736"/>
        <end position="755"/>
    </location>
</feature>
<proteinExistence type="predicted"/>
<dbReference type="AlphaFoldDB" id="A0A2S1LMK1"/>
<evidence type="ECO:0000256" key="2">
    <source>
        <dbReference type="ARBA" id="ARBA00022475"/>
    </source>
</evidence>
<dbReference type="InterPro" id="IPR003838">
    <property type="entry name" value="ABC3_permease_C"/>
</dbReference>
<comment type="subcellular location">
    <subcellularLocation>
        <location evidence="1">Cell membrane</location>
        <topology evidence="1">Multi-pass membrane protein</topology>
    </subcellularLocation>
</comment>
<keyword evidence="4 6" id="KW-1133">Transmembrane helix</keyword>
<sequence>MLKNWIKIFLYNSRQNKLFVFLNIFGLSIGIAGLVFAMLYWNDEQSYNAWNPEKEKVFQVVNDQPRSGFLSYNVAPLGPNLKALSPQVESYCTFQSGYRQGLMEYRGKKELVYKITVAENNFFSFFPFQFIKGKGATALKEKNSIAISDETAELFFGKIDPIGQQLKLWDKTYVVQGVYKITGKSSVAPKIVIRDQMDDYMKENADNWRSHSNFLVIKLKNPADKSIVEGQIKALYFEKQAKAGARDKGVAPEAYIKNYGMDVPYLEVLKSARLHSQVKDGYPEGSGNYQFLMIMLSLSVLILILSIVNYINLATANAIKRAKEVGVRKIIGASKAQIVWQFLFETVVTTVVAILIALVIVELSLPYYNEFLGKELVIHNNQFYLQLILVFLVTIVFAGIFPAIYISNFEVLKVLKGNFGRSKKGIWLRNGMLILQFAIASFFITGSYIVYQQIDFLTRKELGFQGSQIIEARLYNPKPTSDYEMIRNELLRIKGVEEVSSGNFTFGYGSYFTSVFAYKGNDVEVENMAMEFELLDMMNIKVLEGRKLMKQYASDTVSSVLINEAAAEMMTEPHPVGKEFDFRDDGVNSGMRHLKIVGVVKNFNLQGPDRKIPPMLFYHHKTISENNFLTKFFIKIAPEHGAQTLADIETFWKKNVDQEYPFAYDFVDQNFARTYKSYVDQRNLFSLLNIVVIIIALFGLFALASYSIQSRMKEIAIRKTLGAETERLLATLSKQYIFFCVLGFLIAVVPVYFLLDQWLGNFAYRITISALPFIIGFFALMILTLAVVLSRAYQATRVNVLDYLKYE</sequence>
<feature type="transmembrane region" description="Helical" evidence="6">
    <location>
        <begin position="767"/>
        <end position="789"/>
    </location>
</feature>
<feature type="domain" description="ABC3 transporter permease C-terminal" evidence="7">
    <location>
        <begin position="297"/>
        <end position="408"/>
    </location>
</feature>
<organism evidence="9 10">
    <name type="scientific">Flavobacterium kingsejongi</name>
    <dbReference type="NCBI Taxonomy" id="1678728"/>
    <lineage>
        <taxon>Bacteria</taxon>
        <taxon>Pseudomonadati</taxon>
        <taxon>Bacteroidota</taxon>
        <taxon>Flavobacteriia</taxon>
        <taxon>Flavobacteriales</taxon>
        <taxon>Flavobacteriaceae</taxon>
        <taxon>Flavobacterium</taxon>
    </lineage>
</organism>
<gene>
    <name evidence="9" type="ORF">FK004_06920</name>
</gene>
<keyword evidence="10" id="KW-1185">Reference proteome</keyword>
<feature type="domain" description="MacB-like periplasmic core" evidence="8">
    <location>
        <begin position="475"/>
        <end position="638"/>
    </location>
</feature>
<feature type="transmembrane region" description="Helical" evidence="6">
    <location>
        <begin position="684"/>
        <end position="708"/>
    </location>
</feature>
<keyword evidence="3 6" id="KW-0812">Transmembrane</keyword>
<evidence type="ECO:0000256" key="3">
    <source>
        <dbReference type="ARBA" id="ARBA00022692"/>
    </source>
</evidence>
<dbReference type="PANTHER" id="PTHR30572">
    <property type="entry name" value="MEMBRANE COMPONENT OF TRANSPORTER-RELATED"/>
    <property type="match status" value="1"/>
</dbReference>
<evidence type="ECO:0000256" key="4">
    <source>
        <dbReference type="ARBA" id="ARBA00022989"/>
    </source>
</evidence>
<feature type="transmembrane region" description="Helical" evidence="6">
    <location>
        <begin position="383"/>
        <end position="406"/>
    </location>
</feature>
<dbReference type="GO" id="GO:0005886">
    <property type="term" value="C:plasma membrane"/>
    <property type="evidence" value="ECO:0007669"/>
    <property type="project" value="UniProtKB-SubCell"/>
</dbReference>
<dbReference type="Pfam" id="PF12704">
    <property type="entry name" value="MacB_PCD"/>
    <property type="match status" value="2"/>
</dbReference>
<evidence type="ECO:0000259" key="8">
    <source>
        <dbReference type="Pfam" id="PF12704"/>
    </source>
</evidence>
<evidence type="ECO:0000259" key="7">
    <source>
        <dbReference type="Pfam" id="PF02687"/>
    </source>
</evidence>
<evidence type="ECO:0000256" key="6">
    <source>
        <dbReference type="SAM" id="Phobius"/>
    </source>
</evidence>
<accession>A0A2S1LMK1</accession>
<feature type="transmembrane region" description="Helical" evidence="6">
    <location>
        <begin position="20"/>
        <end position="41"/>
    </location>
</feature>
<dbReference type="Pfam" id="PF02687">
    <property type="entry name" value="FtsX"/>
    <property type="match status" value="2"/>
</dbReference>
<dbReference type="Proteomes" id="UP000244677">
    <property type="component" value="Chromosome"/>
</dbReference>